<dbReference type="Pfam" id="PF06252">
    <property type="entry name" value="GemA"/>
    <property type="match status" value="1"/>
</dbReference>
<accession>A0A0X8JJC4</accession>
<dbReference type="InterPro" id="IPR009363">
    <property type="entry name" value="Phage_Mu_Gp16"/>
</dbReference>
<protein>
    <recommendedName>
        <fullName evidence="3">Regulatory protein GemA</fullName>
    </recommendedName>
</protein>
<dbReference type="EMBL" id="CP014229">
    <property type="protein sequence ID" value="AMD89850.1"/>
    <property type="molecule type" value="Genomic_DNA"/>
</dbReference>
<proteinExistence type="predicted"/>
<gene>
    <name evidence="1" type="ORF">AXF13_06830</name>
</gene>
<evidence type="ECO:0000313" key="1">
    <source>
        <dbReference type="EMBL" id="AMD89850.1"/>
    </source>
</evidence>
<evidence type="ECO:0008006" key="3">
    <source>
        <dbReference type="Google" id="ProtNLM"/>
    </source>
</evidence>
<reference evidence="2" key="1">
    <citation type="submission" date="2016-02" db="EMBL/GenBank/DDBJ databases">
        <authorList>
            <person name="Holder M.E."/>
            <person name="Ajami N.J."/>
            <person name="Petrosino J.F."/>
        </authorList>
    </citation>
    <scope>NUCLEOTIDE SEQUENCE [LARGE SCALE GENOMIC DNA]</scope>
    <source>
        <strain evidence="2">CCUG 45958</strain>
    </source>
</reference>
<dbReference type="Proteomes" id="UP000069241">
    <property type="component" value="Chromosome"/>
</dbReference>
<evidence type="ECO:0000313" key="2">
    <source>
        <dbReference type="Proteomes" id="UP000069241"/>
    </source>
</evidence>
<sequence length="166" mass="18625">MSLMGMIRVARAQLGMDEEAYRNLLFDTLGKRSLEGSTAKEQWRVVEELKARGFQPSPFHKGKELVADPQARKIRALWLTMADCGIVRDRSEKALNNYVRRFTGRTLEDATVKQCQAVIEILKQHFDRCDDPKKRAICLAILKGEGTPPVLDGRAVVGGIYGGVHQ</sequence>
<name>A0A0X8JJC4_9BACT</name>
<dbReference type="STRING" id="44742.AXF13_06830"/>
<dbReference type="RefSeq" id="WP_062252164.1">
    <property type="nucleotide sequence ID" value="NZ_CP014229.1"/>
</dbReference>
<keyword evidence="2" id="KW-1185">Reference proteome</keyword>
<dbReference type="AlphaFoldDB" id="A0A0X8JJC4"/>
<organism evidence="1 2">
    <name type="scientific">Desulfovibrio fairfieldensis</name>
    <dbReference type="NCBI Taxonomy" id="44742"/>
    <lineage>
        <taxon>Bacteria</taxon>
        <taxon>Pseudomonadati</taxon>
        <taxon>Thermodesulfobacteriota</taxon>
        <taxon>Desulfovibrionia</taxon>
        <taxon>Desulfovibrionales</taxon>
        <taxon>Desulfovibrionaceae</taxon>
        <taxon>Desulfovibrio</taxon>
    </lineage>
</organism>
<dbReference type="KEGG" id="dfi:AXF13_06830"/>